<dbReference type="NCBIfam" id="TIGR04183">
    <property type="entry name" value="Por_Secre_tail"/>
    <property type="match status" value="1"/>
</dbReference>
<name>A0A5C7BBH2_9FLAO</name>
<dbReference type="STRING" id="1123037.GCA_000425305_00492"/>
<dbReference type="OrthoDB" id="849076at2"/>
<dbReference type="Pfam" id="PF18962">
    <property type="entry name" value="Por_Secre_tail"/>
    <property type="match status" value="1"/>
</dbReference>
<evidence type="ECO:0000313" key="5">
    <source>
        <dbReference type="Proteomes" id="UP000321938"/>
    </source>
</evidence>
<evidence type="ECO:0000313" key="4">
    <source>
        <dbReference type="EMBL" id="TXE20006.1"/>
    </source>
</evidence>
<feature type="signal peptide" evidence="2">
    <location>
        <begin position="1"/>
        <end position="23"/>
    </location>
</feature>
<reference evidence="4 5" key="1">
    <citation type="submission" date="2019-08" db="EMBL/GenBank/DDBJ databases">
        <title>Genome of Psychroserpens burtonensis ACAM 167.</title>
        <authorList>
            <person name="Bowman J.P."/>
        </authorList>
    </citation>
    <scope>NUCLEOTIDE SEQUENCE [LARGE SCALE GENOMIC DNA]</scope>
    <source>
        <strain evidence="4 5">ACAM 167</strain>
    </source>
</reference>
<evidence type="ECO:0000256" key="1">
    <source>
        <dbReference type="ARBA" id="ARBA00022729"/>
    </source>
</evidence>
<sequence length="290" mass="30992">MKTILLFLTCLLISAAALSQVSANQVDDFEDGTTQDWIIGNPSGAASPPVNVATEGPDGVDDNYLTYTSTPPETGGAGSKMIVFNAAIQWSSNFTSEGIVAIKFDVRVLTNDLNLRVAFQGPNGKRICTTNAVNIVAGSGWQSIIIPISASNFTAVGGSGAVSISDALAAVNTMRILSSDTPTWTNPDTVVATINLDNITASTTLSTQEFTSKNEFEISPNPAISKLNINLSQNFDRTDIIVYDILGKKIFSKKLNGLSSQIDVSKWNSGVYLVRISTNKKTLTKRFVKQ</sequence>
<dbReference type="EMBL" id="VOSB01000002">
    <property type="protein sequence ID" value="TXE20006.1"/>
    <property type="molecule type" value="Genomic_DNA"/>
</dbReference>
<protein>
    <submittedName>
        <fullName evidence="4">T9SS type A sorting domain-containing protein</fullName>
    </submittedName>
</protein>
<keyword evidence="5" id="KW-1185">Reference proteome</keyword>
<dbReference type="Proteomes" id="UP000321938">
    <property type="component" value="Unassembled WGS sequence"/>
</dbReference>
<dbReference type="AlphaFoldDB" id="A0A5C7BBH2"/>
<dbReference type="RefSeq" id="WP_028873399.1">
    <property type="nucleotide sequence ID" value="NZ_VOSB01000002.1"/>
</dbReference>
<evidence type="ECO:0000259" key="3">
    <source>
        <dbReference type="Pfam" id="PF18962"/>
    </source>
</evidence>
<feature type="domain" description="Secretion system C-terminal sorting" evidence="3">
    <location>
        <begin position="218"/>
        <end position="288"/>
    </location>
</feature>
<evidence type="ECO:0000256" key="2">
    <source>
        <dbReference type="SAM" id="SignalP"/>
    </source>
</evidence>
<gene>
    <name evidence="4" type="ORF">ES692_01735</name>
</gene>
<comment type="caution">
    <text evidence="4">The sequence shown here is derived from an EMBL/GenBank/DDBJ whole genome shotgun (WGS) entry which is preliminary data.</text>
</comment>
<accession>A0A5C7BBH2</accession>
<organism evidence="4 5">
    <name type="scientific">Psychroserpens burtonensis</name>
    <dbReference type="NCBI Taxonomy" id="49278"/>
    <lineage>
        <taxon>Bacteria</taxon>
        <taxon>Pseudomonadati</taxon>
        <taxon>Bacteroidota</taxon>
        <taxon>Flavobacteriia</taxon>
        <taxon>Flavobacteriales</taxon>
        <taxon>Flavobacteriaceae</taxon>
        <taxon>Psychroserpens</taxon>
    </lineage>
</organism>
<keyword evidence="1 2" id="KW-0732">Signal</keyword>
<proteinExistence type="predicted"/>
<dbReference type="InterPro" id="IPR026444">
    <property type="entry name" value="Secre_tail"/>
</dbReference>
<feature type="chain" id="PRO_5022660552" evidence="2">
    <location>
        <begin position="24"/>
        <end position="290"/>
    </location>
</feature>